<gene>
    <name evidence="2" type="ORF">Hypma_006476</name>
</gene>
<dbReference type="SUPFAM" id="SSF52047">
    <property type="entry name" value="RNI-like"/>
    <property type="match status" value="1"/>
</dbReference>
<feature type="coiled-coil region" evidence="1">
    <location>
        <begin position="8"/>
        <end position="35"/>
    </location>
</feature>
<name>A0A369JYT3_HYPMA</name>
<evidence type="ECO:0000313" key="3">
    <source>
        <dbReference type="Proteomes" id="UP000076154"/>
    </source>
</evidence>
<dbReference type="InParanoid" id="A0A369JYT3"/>
<keyword evidence="1" id="KW-0175">Coiled coil</keyword>
<organism evidence="2 3">
    <name type="scientific">Hypsizygus marmoreus</name>
    <name type="common">White beech mushroom</name>
    <name type="synonym">Agaricus marmoreus</name>
    <dbReference type="NCBI Taxonomy" id="39966"/>
    <lineage>
        <taxon>Eukaryota</taxon>
        <taxon>Fungi</taxon>
        <taxon>Dikarya</taxon>
        <taxon>Basidiomycota</taxon>
        <taxon>Agaricomycotina</taxon>
        <taxon>Agaricomycetes</taxon>
        <taxon>Agaricomycetidae</taxon>
        <taxon>Agaricales</taxon>
        <taxon>Tricholomatineae</taxon>
        <taxon>Lyophyllaceae</taxon>
        <taxon>Hypsizygus</taxon>
    </lineage>
</organism>
<keyword evidence="3" id="KW-1185">Reference proteome</keyword>
<proteinExistence type="predicted"/>
<comment type="caution">
    <text evidence="2">The sequence shown here is derived from an EMBL/GenBank/DDBJ whole genome shotgun (WGS) entry which is preliminary data.</text>
</comment>
<protein>
    <submittedName>
        <fullName evidence="2">Uncharacterized protein</fullName>
    </submittedName>
</protein>
<dbReference type="AlphaFoldDB" id="A0A369JYT3"/>
<evidence type="ECO:0000256" key="1">
    <source>
        <dbReference type="SAM" id="Coils"/>
    </source>
</evidence>
<dbReference type="STRING" id="39966.A0A369JYT3"/>
<dbReference type="InterPro" id="IPR032675">
    <property type="entry name" value="LRR_dom_sf"/>
</dbReference>
<sequence>MSRHSLLLEETAKHIQTLQGRKSKLLREVHEIDQELWDAQARHAKLVNLTAPVSKLPNELLVEIFQTCQGERVWGGSRTRTPFEVIASHVSTHWRGIALGTPLLWNDIHITVTPRTNVFDRAMHRLTAYLTRSDPSLVDILLQIMVPEKVPGFLHELTPHAIRWHRVSISISPGCSPNDIYGPLRNVAAPALMHLSLHAEVSDGRVDPRNEYPDHCPPILTGGSPSLSFVRVSGVVVGNLIPPLRAVTTLDIDARPKMLMSLSQFQDMLSQPLQLVNLSLTGLNIQLLRDPLNLSHPSPLPALRSLRIRGTATPCHRLLSFMSLPNLENLSLHAIHAFDSAVIPSLRSLTLDGCMLADGDLQNIIRAFPNVSALSVDEAIPAIFDLLKPNPSPVWPGLRTLTLRDLPPTDVLPLNVMVYSRLNSDAPLHKMFVDRRSRASLRLKNSYNPLSEVVPLVRCDDLAPWPLDLGYEDPDDIYHY</sequence>
<accession>A0A369JYT3</accession>
<dbReference type="EMBL" id="LUEZ02000040">
    <property type="protein sequence ID" value="RDB25515.1"/>
    <property type="molecule type" value="Genomic_DNA"/>
</dbReference>
<dbReference type="Gene3D" id="3.80.10.10">
    <property type="entry name" value="Ribonuclease Inhibitor"/>
    <property type="match status" value="1"/>
</dbReference>
<dbReference type="OrthoDB" id="3203373at2759"/>
<evidence type="ECO:0000313" key="2">
    <source>
        <dbReference type="EMBL" id="RDB25515.1"/>
    </source>
</evidence>
<reference evidence="2" key="1">
    <citation type="submission" date="2018-04" db="EMBL/GenBank/DDBJ databases">
        <title>Whole genome sequencing of Hypsizygus marmoreus.</title>
        <authorList>
            <person name="Choi I.-G."/>
            <person name="Min B."/>
            <person name="Kim J.-G."/>
            <person name="Kim S."/>
            <person name="Oh Y.-L."/>
            <person name="Kong W.-S."/>
            <person name="Park H."/>
            <person name="Jeong J."/>
            <person name="Song E.-S."/>
        </authorList>
    </citation>
    <scope>NUCLEOTIDE SEQUENCE [LARGE SCALE GENOMIC DNA]</scope>
    <source>
        <strain evidence="2">51987-8</strain>
    </source>
</reference>
<dbReference type="Proteomes" id="UP000076154">
    <property type="component" value="Unassembled WGS sequence"/>
</dbReference>